<dbReference type="GO" id="GO:1990961">
    <property type="term" value="P:xenobiotic detoxification by transmembrane export across the plasma membrane"/>
    <property type="evidence" value="ECO:0007669"/>
    <property type="project" value="InterPro"/>
</dbReference>
<comment type="similarity">
    <text evidence="2">Belongs to the multi antimicrobial extrusion (MATE) (TC 2.A.66.1) family.</text>
</comment>
<comment type="subcellular location">
    <subcellularLocation>
        <location evidence="1">Membrane</location>
        <topology evidence="1">Multi-pass membrane protein</topology>
    </subcellularLocation>
</comment>
<reference evidence="9" key="2">
    <citation type="submission" date="2021-08" db="EMBL/GenBank/DDBJ databases">
        <authorList>
            <person name="Gostincar C."/>
            <person name="Sun X."/>
            <person name="Song Z."/>
            <person name="Gunde-Cimerman N."/>
        </authorList>
    </citation>
    <scope>NUCLEOTIDE SEQUENCE</scope>
    <source>
        <strain evidence="9">EXF-8016</strain>
    </source>
</reference>
<evidence type="ECO:0000256" key="1">
    <source>
        <dbReference type="ARBA" id="ARBA00004141"/>
    </source>
</evidence>
<feature type="transmembrane region" description="Helical" evidence="7">
    <location>
        <begin position="608"/>
        <end position="627"/>
    </location>
</feature>
<organism evidence="9 10">
    <name type="scientific">Aureobasidium melanogenum</name>
    <name type="common">Aureobasidium pullulans var. melanogenum</name>
    <dbReference type="NCBI Taxonomy" id="46634"/>
    <lineage>
        <taxon>Eukaryota</taxon>
        <taxon>Fungi</taxon>
        <taxon>Dikarya</taxon>
        <taxon>Ascomycota</taxon>
        <taxon>Pezizomycotina</taxon>
        <taxon>Dothideomycetes</taxon>
        <taxon>Dothideomycetidae</taxon>
        <taxon>Dothideales</taxon>
        <taxon>Saccotheciaceae</taxon>
        <taxon>Aureobasidium</taxon>
    </lineage>
</organism>
<feature type="transmembrane region" description="Helical" evidence="7">
    <location>
        <begin position="289"/>
        <end position="307"/>
    </location>
</feature>
<feature type="transmembrane region" description="Helical" evidence="7">
    <location>
        <begin position="327"/>
        <end position="344"/>
    </location>
</feature>
<dbReference type="GO" id="GO:0003824">
    <property type="term" value="F:catalytic activity"/>
    <property type="evidence" value="ECO:0007669"/>
    <property type="project" value="InterPro"/>
</dbReference>
<dbReference type="SUPFAM" id="SSF52402">
    <property type="entry name" value="Adenine nucleotide alpha hydrolases-like"/>
    <property type="match status" value="1"/>
</dbReference>
<dbReference type="Gene3D" id="3.40.50.620">
    <property type="entry name" value="HUPs"/>
    <property type="match status" value="1"/>
</dbReference>
<protein>
    <submittedName>
        <fullName evidence="9">MATE efflux family protein</fullName>
    </submittedName>
</protein>
<dbReference type="FunFam" id="3.40.50.620:FF:000187">
    <property type="entry name" value="Probable FAD synthetase"/>
    <property type="match status" value="1"/>
</dbReference>
<sequence length="910" mass="99875">MSRPAALSTSVRSSNGFLSSSPLAQQSILRDLADAEEEGEADAHGVDIATSGSEPAGGHEQHYSMSGSYRRTSYVASGPRPFFPSASAPDPRRANEQDRDAALAEERSLLRDNQLIPPKHPRTTSTVSNRPSGLVKKNFVGGFVPRKGSADEETAIEDGAPDENTSLLGNPAEPYGGIDTPENIDKRWEEAVASGKIKTTWQREAVVLARYSRSLILTFLLQYSLTVTSVFTVGHIGKLELGAVSLASMSANITGYAVYQGLATSLDTLCAQAYGSGNRTLVGLQLQRMVYFLWVITIPIALIWTSGPRIIGAIVPDPATANLAGRYLQVLICGAPGYAAFEAGKRFVQAQGRFSATLIVLLVCAPLNVFLHWLFVWKLQWGFIGAPIAVVTIENLMPLCLFLYVRFVGGSECWGGFTRLAFKNWMPMIKLALPGLVMVLAEYLAFEILTLSASWISPTHLATQSVLSTISSITYQIPFPISIAASTRIANLIGATLSDAAKVNAKVSLYAALIVGIFNMVLLSSTREYIPRLFTNDADVIALTARTLPLNAAFQLFDSIAALCNGILRGLGRQEIGGYVNLFAYYVIAMPISFGTGFGLHWDLYGLWAGPAIALGIVAAVEGWFIYTTSWERAVEEAQERNSQETLLGIRSDDQGRTETIAPGQEDHLPALCAKVHARVTAFLAAQASTDRLRGVQEQTRLSLKVLEEALERYSLAELSLSYNGGKDCLVLLILYLAALHAHSVKTSTPLPDRLDSVYIVSPHPFPEVEDFVQLSIDTYRLNLARYAKSMRQAFEDYLHDNSHVKAIFVGTRRTDPHGATLKYFDPTDRGWPAFMRIHPVIDWHYAEVWTFIRHLNIPYCSLYDNGYTSLGGTTDTHPNPVLKAESENDSYRPAYELVQDEEERLGRDR</sequence>
<feature type="transmembrane region" description="Helical" evidence="7">
    <location>
        <begin position="381"/>
        <end position="405"/>
    </location>
</feature>
<feature type="transmembrane region" description="Helical" evidence="7">
    <location>
        <begin position="356"/>
        <end position="375"/>
    </location>
</feature>
<dbReference type="InterPro" id="IPR014729">
    <property type="entry name" value="Rossmann-like_a/b/a_fold"/>
</dbReference>
<keyword evidence="4 7" id="KW-1133">Transmembrane helix</keyword>
<dbReference type="CDD" id="cd13132">
    <property type="entry name" value="MATE_eukaryotic"/>
    <property type="match status" value="1"/>
</dbReference>
<dbReference type="EMBL" id="JAHFYH010000044">
    <property type="protein sequence ID" value="KAH0219093.1"/>
    <property type="molecule type" value="Genomic_DNA"/>
</dbReference>
<evidence type="ECO:0000256" key="3">
    <source>
        <dbReference type="ARBA" id="ARBA00022692"/>
    </source>
</evidence>
<feature type="compositionally biased region" description="Polar residues" evidence="6">
    <location>
        <begin position="63"/>
        <end position="75"/>
    </location>
</feature>
<evidence type="ECO:0000313" key="9">
    <source>
        <dbReference type="EMBL" id="KAH0219093.1"/>
    </source>
</evidence>
<name>A0A9P8GD22_AURME</name>
<dbReference type="CDD" id="cd23948">
    <property type="entry name" value="FAD_synthase"/>
    <property type="match status" value="1"/>
</dbReference>
<feature type="region of interest" description="Disordered" evidence="6">
    <location>
        <begin position="1"/>
        <end position="131"/>
    </location>
</feature>
<keyword evidence="5 7" id="KW-0472">Membrane</keyword>
<comment type="caution">
    <text evidence="9">The sequence shown here is derived from an EMBL/GenBank/DDBJ whole genome shotgun (WGS) entry which is preliminary data.</text>
</comment>
<keyword evidence="3 7" id="KW-0812">Transmembrane</keyword>
<dbReference type="GO" id="GO:0042910">
    <property type="term" value="F:xenobiotic transmembrane transporter activity"/>
    <property type="evidence" value="ECO:0007669"/>
    <property type="project" value="InterPro"/>
</dbReference>
<dbReference type="Proteomes" id="UP000767238">
    <property type="component" value="Unassembled WGS sequence"/>
</dbReference>
<dbReference type="AlphaFoldDB" id="A0A9P8GD22"/>
<feature type="non-terminal residue" evidence="9">
    <location>
        <position position="1"/>
    </location>
</feature>
<dbReference type="InterPro" id="IPR045069">
    <property type="entry name" value="MATE_euk"/>
</dbReference>
<evidence type="ECO:0000256" key="7">
    <source>
        <dbReference type="SAM" id="Phobius"/>
    </source>
</evidence>
<dbReference type="PANTHER" id="PTHR11206">
    <property type="entry name" value="MULTIDRUG RESISTANCE PROTEIN"/>
    <property type="match status" value="1"/>
</dbReference>
<feature type="transmembrane region" description="Helical" evidence="7">
    <location>
        <begin position="509"/>
        <end position="530"/>
    </location>
</feature>
<evidence type="ECO:0000259" key="8">
    <source>
        <dbReference type="Pfam" id="PF01507"/>
    </source>
</evidence>
<feature type="compositionally biased region" description="Polar residues" evidence="6">
    <location>
        <begin position="7"/>
        <end position="28"/>
    </location>
</feature>
<evidence type="ECO:0000256" key="5">
    <source>
        <dbReference type="ARBA" id="ARBA00023136"/>
    </source>
</evidence>
<feature type="transmembrane region" description="Helical" evidence="7">
    <location>
        <begin position="431"/>
        <end position="457"/>
    </location>
</feature>
<dbReference type="Pfam" id="PF01507">
    <property type="entry name" value="PAPS_reduct"/>
    <property type="match status" value="1"/>
</dbReference>
<dbReference type="NCBIfam" id="TIGR00797">
    <property type="entry name" value="matE"/>
    <property type="match status" value="1"/>
</dbReference>
<feature type="region of interest" description="Disordered" evidence="6">
    <location>
        <begin position="885"/>
        <end position="910"/>
    </location>
</feature>
<dbReference type="GO" id="GO:0015297">
    <property type="term" value="F:antiporter activity"/>
    <property type="evidence" value="ECO:0007669"/>
    <property type="project" value="InterPro"/>
</dbReference>
<dbReference type="GO" id="GO:0016020">
    <property type="term" value="C:membrane"/>
    <property type="evidence" value="ECO:0007669"/>
    <property type="project" value="UniProtKB-SubCell"/>
</dbReference>
<evidence type="ECO:0000256" key="2">
    <source>
        <dbReference type="ARBA" id="ARBA00010199"/>
    </source>
</evidence>
<gene>
    <name evidence="9" type="ORF">KCV03_g6121</name>
</gene>
<dbReference type="InterPro" id="IPR002500">
    <property type="entry name" value="PAPS_reduct_dom"/>
</dbReference>
<dbReference type="Pfam" id="PF01554">
    <property type="entry name" value="MatE"/>
    <property type="match status" value="2"/>
</dbReference>
<reference evidence="9" key="1">
    <citation type="journal article" date="2021" name="J Fungi (Basel)">
        <title>Virulence traits and population genomics of the black yeast Aureobasidium melanogenum.</title>
        <authorList>
            <person name="Cernosa A."/>
            <person name="Sun X."/>
            <person name="Gostincar C."/>
            <person name="Fang C."/>
            <person name="Gunde-Cimerman N."/>
            <person name="Song Z."/>
        </authorList>
    </citation>
    <scope>NUCLEOTIDE SEQUENCE</scope>
    <source>
        <strain evidence="9">EXF-8016</strain>
    </source>
</reference>
<feature type="region of interest" description="Disordered" evidence="6">
    <location>
        <begin position="156"/>
        <end position="179"/>
    </location>
</feature>
<evidence type="ECO:0000256" key="4">
    <source>
        <dbReference type="ARBA" id="ARBA00022989"/>
    </source>
</evidence>
<evidence type="ECO:0000313" key="10">
    <source>
        <dbReference type="Proteomes" id="UP000767238"/>
    </source>
</evidence>
<feature type="compositionally biased region" description="Basic and acidic residues" evidence="6">
    <location>
        <begin position="90"/>
        <end position="110"/>
    </location>
</feature>
<proteinExistence type="inferred from homology"/>
<feature type="domain" description="Phosphoadenosine phosphosulphate reductase" evidence="8">
    <location>
        <begin position="719"/>
        <end position="879"/>
    </location>
</feature>
<feature type="transmembrane region" description="Helical" evidence="7">
    <location>
        <begin position="583"/>
        <end position="602"/>
    </location>
</feature>
<evidence type="ECO:0000256" key="6">
    <source>
        <dbReference type="SAM" id="MobiDB-lite"/>
    </source>
</evidence>
<dbReference type="OrthoDB" id="2126698at2759"/>
<accession>A0A9P8GD22</accession>
<dbReference type="InterPro" id="IPR002528">
    <property type="entry name" value="MATE_fam"/>
</dbReference>